<feature type="binding site" evidence="15">
    <location>
        <position position="140"/>
    </location>
    <ligand>
        <name>Zn(2+)</name>
        <dbReference type="ChEBI" id="CHEBI:29105"/>
        <label>2</label>
    </ligand>
</feature>
<evidence type="ECO:0000256" key="11">
    <source>
        <dbReference type="ARBA" id="ARBA00023154"/>
    </source>
</evidence>
<dbReference type="NCBIfam" id="TIGR01246">
    <property type="entry name" value="dapE_proteo"/>
    <property type="match status" value="1"/>
</dbReference>
<dbReference type="PANTHER" id="PTHR43808">
    <property type="entry name" value="ACETYLORNITHINE DEACETYLASE"/>
    <property type="match status" value="1"/>
</dbReference>
<evidence type="ECO:0000256" key="13">
    <source>
        <dbReference type="ARBA" id="ARBA00031891"/>
    </source>
</evidence>
<dbReference type="SUPFAM" id="SSF53187">
    <property type="entry name" value="Zn-dependent exopeptidases"/>
    <property type="match status" value="1"/>
</dbReference>
<evidence type="ECO:0000256" key="15">
    <source>
        <dbReference type="HAMAP-Rule" id="MF_01690"/>
    </source>
</evidence>
<feature type="binding site" evidence="15">
    <location>
        <position position="357"/>
    </location>
    <ligand>
        <name>Zn(2+)</name>
        <dbReference type="ChEBI" id="CHEBI:29105"/>
        <label>2</label>
    </ligand>
</feature>
<dbReference type="RefSeq" id="WP_114770268.1">
    <property type="nucleotide sequence ID" value="NZ_QQBB01000004.1"/>
</dbReference>
<keyword evidence="8 15" id="KW-0378">Hydrolase</keyword>
<gene>
    <name evidence="15" type="primary">dapE</name>
    <name evidence="17" type="ORF">DES45_104305</name>
</gene>
<keyword evidence="10 15" id="KW-0220">Diaminopimelate biosynthesis</keyword>
<evidence type="ECO:0000313" key="17">
    <source>
        <dbReference type="EMBL" id="RDI59391.1"/>
    </source>
</evidence>
<dbReference type="OrthoDB" id="9809784at2"/>
<name>A0A370HN16_9HYPH</name>
<dbReference type="InterPro" id="IPR002933">
    <property type="entry name" value="Peptidase_M20"/>
</dbReference>
<proteinExistence type="inferred from homology"/>
<dbReference type="PROSITE" id="PS00759">
    <property type="entry name" value="ARGE_DAPE_CPG2_2"/>
    <property type="match status" value="1"/>
</dbReference>
<dbReference type="InterPro" id="IPR001261">
    <property type="entry name" value="ArgE/DapE_CS"/>
</dbReference>
<feature type="binding site" evidence="15">
    <location>
        <position position="168"/>
    </location>
    <ligand>
        <name>Zn(2+)</name>
        <dbReference type="ChEBI" id="CHEBI:29105"/>
        <label>1</label>
    </ligand>
</feature>
<dbReference type="Pfam" id="PF01546">
    <property type="entry name" value="Peptidase_M20"/>
    <property type="match status" value="1"/>
</dbReference>
<feature type="binding site" evidence="15">
    <location>
        <position position="105"/>
    </location>
    <ligand>
        <name>Zn(2+)</name>
        <dbReference type="ChEBI" id="CHEBI:29105"/>
        <label>2</label>
    </ligand>
</feature>
<dbReference type="Gene3D" id="3.40.630.10">
    <property type="entry name" value="Zn peptidases"/>
    <property type="match status" value="2"/>
</dbReference>
<dbReference type="GO" id="GO:0009014">
    <property type="term" value="F:succinyl-diaminopimelate desuccinylase activity"/>
    <property type="evidence" value="ECO:0007669"/>
    <property type="project" value="UniProtKB-UniRule"/>
</dbReference>
<dbReference type="GO" id="GO:0006526">
    <property type="term" value="P:L-arginine biosynthetic process"/>
    <property type="evidence" value="ECO:0007669"/>
    <property type="project" value="TreeGrafter"/>
</dbReference>
<feature type="domain" description="Peptidase M20 dimerisation" evidence="16">
    <location>
        <begin position="181"/>
        <end position="287"/>
    </location>
</feature>
<organism evidence="17 18">
    <name type="scientific">Microvirga subterranea</name>
    <dbReference type="NCBI Taxonomy" id="186651"/>
    <lineage>
        <taxon>Bacteria</taxon>
        <taxon>Pseudomonadati</taxon>
        <taxon>Pseudomonadota</taxon>
        <taxon>Alphaproteobacteria</taxon>
        <taxon>Hyphomicrobiales</taxon>
        <taxon>Methylobacteriaceae</taxon>
        <taxon>Microvirga</taxon>
    </lineage>
</organism>
<evidence type="ECO:0000256" key="5">
    <source>
        <dbReference type="ARBA" id="ARBA00022391"/>
    </source>
</evidence>
<comment type="subunit">
    <text evidence="3 15">Homodimer.</text>
</comment>
<feature type="binding site" evidence="15">
    <location>
        <position position="105"/>
    </location>
    <ligand>
        <name>Zn(2+)</name>
        <dbReference type="ChEBI" id="CHEBI:29105"/>
        <label>1</label>
    </ligand>
</feature>
<evidence type="ECO:0000256" key="12">
    <source>
        <dbReference type="ARBA" id="ARBA00023285"/>
    </source>
</evidence>
<feature type="binding site" evidence="15">
    <location>
        <position position="72"/>
    </location>
    <ligand>
        <name>Zn(2+)</name>
        <dbReference type="ChEBI" id="CHEBI:29105"/>
        <label>1</label>
    </ligand>
</feature>
<evidence type="ECO:0000259" key="16">
    <source>
        <dbReference type="Pfam" id="PF07687"/>
    </source>
</evidence>
<comment type="catalytic activity">
    <reaction evidence="14 15">
        <text>N-succinyl-(2S,6S)-2,6-diaminopimelate + H2O = (2S,6S)-2,6-diaminopimelate + succinate</text>
        <dbReference type="Rhea" id="RHEA:22608"/>
        <dbReference type="ChEBI" id="CHEBI:15377"/>
        <dbReference type="ChEBI" id="CHEBI:30031"/>
        <dbReference type="ChEBI" id="CHEBI:57609"/>
        <dbReference type="ChEBI" id="CHEBI:58087"/>
        <dbReference type="EC" id="3.5.1.18"/>
    </reaction>
</comment>
<evidence type="ECO:0000256" key="1">
    <source>
        <dbReference type="ARBA" id="ARBA00005130"/>
    </source>
</evidence>
<evidence type="ECO:0000256" key="10">
    <source>
        <dbReference type="ARBA" id="ARBA00022915"/>
    </source>
</evidence>
<dbReference type="GO" id="GO:0008270">
    <property type="term" value="F:zinc ion binding"/>
    <property type="evidence" value="ECO:0007669"/>
    <property type="project" value="UniProtKB-UniRule"/>
</dbReference>
<comment type="caution">
    <text evidence="17">The sequence shown here is derived from an EMBL/GenBank/DDBJ whole genome shotgun (WGS) entry which is preliminary data.</text>
</comment>
<keyword evidence="18" id="KW-1185">Reference proteome</keyword>
<keyword evidence="7 15" id="KW-0479">Metal-binding</keyword>
<evidence type="ECO:0000256" key="9">
    <source>
        <dbReference type="ARBA" id="ARBA00022833"/>
    </source>
</evidence>
<comment type="pathway">
    <text evidence="1 15">Amino-acid biosynthesis; L-lysine biosynthesis via DAP pathway; LL-2,6-diaminopimelate from (S)-tetrahydrodipicolinate (succinylase route): step 3/3.</text>
</comment>
<dbReference type="GO" id="GO:0008777">
    <property type="term" value="F:acetylornithine deacetylase activity"/>
    <property type="evidence" value="ECO:0007669"/>
    <property type="project" value="TreeGrafter"/>
</dbReference>
<evidence type="ECO:0000256" key="6">
    <source>
        <dbReference type="ARBA" id="ARBA00022605"/>
    </source>
</evidence>
<comment type="function">
    <text evidence="15">Catalyzes the hydrolysis of N-succinyl-L,L-diaminopimelic acid (SDAP), forming succinate and LL-2,6-diaminopimelate (DAP), an intermediate involved in the bacterial biosynthesis of lysine and meso-diaminopimelic acid, an essential component of bacterial cell walls.</text>
</comment>
<accession>A0A370HN16</accession>
<dbReference type="GO" id="GO:0009089">
    <property type="term" value="P:lysine biosynthetic process via diaminopimelate"/>
    <property type="evidence" value="ECO:0007669"/>
    <property type="project" value="UniProtKB-UniRule"/>
</dbReference>
<dbReference type="EMBL" id="QQBB01000004">
    <property type="protein sequence ID" value="RDI59391.1"/>
    <property type="molecule type" value="Genomic_DNA"/>
</dbReference>
<protein>
    <recommendedName>
        <fullName evidence="5 15">Succinyl-diaminopimelate desuccinylase</fullName>
        <shortName evidence="15">SDAP desuccinylase</shortName>
        <ecNumber evidence="4 15">3.5.1.18</ecNumber>
    </recommendedName>
    <alternativeName>
        <fullName evidence="13 15">N-succinyl-LL-2,6-diaminoheptanedioate amidohydrolase</fullName>
    </alternativeName>
</protein>
<dbReference type="InterPro" id="IPR036264">
    <property type="entry name" value="Bact_exopeptidase_dim_dom"/>
</dbReference>
<sequence>MDTSPLSLAQSLLRCPSVTPEEGGALAFIEGVLKEAGFEVHRPVFSAPGTPDVENLYARYGSGEPYLLFAGHTDVVPPGDAGRWRHDPFSGEIDGGELHGRGAVDMKGGIACMMAAALDFIRECPDFGGSIGFLITGDEEGPAINGTVKLLEWAKVRGERFDHCILGEPTNPNQLGDMIKIGRRGSLTGRLVVEGKQGHVAYPHLADNPIPGMLRLLDGLLREPLDRGTEHFDGSNLEVTTVDVGNPATNVIPAEARATFNIRFNDLWTPESLEQEIERRLREAAGNTVRYRLAMEPTNAVAFLTPPNAFVGFISDAIEAETGRRPALSTTGGTSDARFIVKDCPVVEFGLVGQTMHQVDERVPVADLDRLAGIYRKVLDAYFAESSTKS</sequence>
<dbReference type="UniPathway" id="UPA00034">
    <property type="reaction ID" value="UER00021"/>
</dbReference>
<dbReference type="NCBIfam" id="NF009557">
    <property type="entry name" value="PRK13009.1"/>
    <property type="match status" value="1"/>
</dbReference>
<dbReference type="Proteomes" id="UP000254925">
    <property type="component" value="Unassembled WGS sequence"/>
</dbReference>
<dbReference type="GO" id="GO:0050897">
    <property type="term" value="F:cobalt ion binding"/>
    <property type="evidence" value="ECO:0007669"/>
    <property type="project" value="UniProtKB-UniRule"/>
</dbReference>
<comment type="similarity">
    <text evidence="2 15">Belongs to the peptidase M20A family. DapE subfamily.</text>
</comment>
<keyword evidence="12 15" id="KW-0170">Cobalt</keyword>
<evidence type="ECO:0000256" key="8">
    <source>
        <dbReference type="ARBA" id="ARBA00022801"/>
    </source>
</evidence>
<evidence type="ECO:0000256" key="3">
    <source>
        <dbReference type="ARBA" id="ARBA00011738"/>
    </source>
</evidence>
<evidence type="ECO:0000256" key="4">
    <source>
        <dbReference type="ARBA" id="ARBA00011921"/>
    </source>
</evidence>
<keyword evidence="11 15" id="KW-0457">Lysine biosynthesis</keyword>
<dbReference type="HAMAP" id="MF_01690">
    <property type="entry name" value="DapE"/>
    <property type="match status" value="1"/>
</dbReference>
<comment type="cofactor">
    <cofactor evidence="15">
        <name>Zn(2+)</name>
        <dbReference type="ChEBI" id="CHEBI:29105"/>
    </cofactor>
    <cofactor evidence="15">
        <name>Co(2+)</name>
        <dbReference type="ChEBI" id="CHEBI:48828"/>
    </cofactor>
    <text evidence="15">Binds 2 Zn(2+) or Co(2+) ions per subunit.</text>
</comment>
<dbReference type="GO" id="GO:0019877">
    <property type="term" value="P:diaminopimelate biosynthetic process"/>
    <property type="evidence" value="ECO:0007669"/>
    <property type="project" value="UniProtKB-UniRule"/>
</dbReference>
<evidence type="ECO:0000313" key="18">
    <source>
        <dbReference type="Proteomes" id="UP000254925"/>
    </source>
</evidence>
<reference evidence="17 18" key="1">
    <citation type="submission" date="2018-07" db="EMBL/GenBank/DDBJ databases">
        <title>Genomic Encyclopedia of Type Strains, Phase IV (KMG-IV): sequencing the most valuable type-strain genomes for metagenomic binning, comparative biology and taxonomic classification.</title>
        <authorList>
            <person name="Goeker M."/>
        </authorList>
    </citation>
    <scope>NUCLEOTIDE SEQUENCE [LARGE SCALE GENOMIC DNA]</scope>
    <source>
        <strain evidence="17 18">DSM 14364</strain>
    </source>
</reference>
<evidence type="ECO:0000256" key="14">
    <source>
        <dbReference type="ARBA" id="ARBA00051301"/>
    </source>
</evidence>
<dbReference type="Pfam" id="PF07687">
    <property type="entry name" value="M20_dimer"/>
    <property type="match status" value="1"/>
</dbReference>
<dbReference type="InterPro" id="IPR050072">
    <property type="entry name" value="Peptidase_M20A"/>
</dbReference>
<dbReference type="SUPFAM" id="SSF55031">
    <property type="entry name" value="Bacterial exopeptidase dimerisation domain"/>
    <property type="match status" value="1"/>
</dbReference>
<dbReference type="PROSITE" id="PS00758">
    <property type="entry name" value="ARGE_DAPE_CPG2_1"/>
    <property type="match status" value="1"/>
</dbReference>
<dbReference type="EC" id="3.5.1.18" evidence="4 15"/>
<feature type="active site" description="Proton acceptor" evidence="15">
    <location>
        <position position="139"/>
    </location>
</feature>
<dbReference type="InterPro" id="IPR005941">
    <property type="entry name" value="DapE_proteobac"/>
</dbReference>
<keyword evidence="9 15" id="KW-0862">Zinc</keyword>
<keyword evidence="6 15" id="KW-0028">Amino-acid biosynthesis</keyword>
<evidence type="ECO:0000256" key="2">
    <source>
        <dbReference type="ARBA" id="ARBA00006746"/>
    </source>
</evidence>
<dbReference type="InterPro" id="IPR011650">
    <property type="entry name" value="Peptidase_M20_dimer"/>
</dbReference>
<dbReference type="CDD" id="cd03891">
    <property type="entry name" value="M20_DapE_proteobac"/>
    <property type="match status" value="1"/>
</dbReference>
<feature type="active site" evidence="15">
    <location>
        <position position="74"/>
    </location>
</feature>
<evidence type="ECO:0000256" key="7">
    <source>
        <dbReference type="ARBA" id="ARBA00022723"/>
    </source>
</evidence>
<dbReference type="PANTHER" id="PTHR43808:SF31">
    <property type="entry name" value="N-ACETYL-L-CITRULLINE DEACETYLASE"/>
    <property type="match status" value="1"/>
</dbReference>
<dbReference type="AlphaFoldDB" id="A0A370HN16"/>